<evidence type="ECO:0000313" key="6">
    <source>
        <dbReference type="Proteomes" id="UP000253951"/>
    </source>
</evidence>
<gene>
    <name evidence="5" type="ORF">DVK85_10840</name>
</gene>
<name>A0A345HDN7_9FLAO</name>
<evidence type="ECO:0000256" key="1">
    <source>
        <dbReference type="ARBA" id="ARBA00022737"/>
    </source>
</evidence>
<keyword evidence="2" id="KW-0732">Signal</keyword>
<sequence>MMKLFQKKLLFKIFTTVLLLFNCILWAQGNETFTNVSIVSTNSSYQTRSWTGDNGISWTATEARRDIYFNTSNSSSTYTSSDGDGNTICINSGGYVENTTTISGGVGTLSFEYARAYSGNSTLKVYVNDVQYGGTITVSSVTPTTFSVDVNVTGDAVIRLENSAKRTIIDNLEWTAGAAPPTVTTTEIITTDITTTSATSGGNVTSTGDTSTERGVVWSTSVNPTVSLSTKTSDGTSTTTGIYSSTITGLNSNTQYYYRAYATNAGGTAYGTEYSFYTRAITPAVPTLGNPFINSFEITLDENGNNSTVEYAIRVNGSQYVDASGELIDNEVWQTATTWGMVTVTNLTANTDYSVDVKARNISELETPFSSAANITTLSASAPFITLDSASLDYGDVCTSISGNGSFTFTGQNIDANSNVTIAALAGYSYSLTEVGTYVDNLTINNYNNETVTVYVKFSPTEVINYDGDIIVSGQGDSESAELSIPATGSGINTAGTAVTGATSSITQVSAIVAGQGITGGCTAISTYGIEYSTTSDFTPGEGIQIEGDNLSESDFTVTIYSLSPETTYYYIAYITDGSGTLYGEQSSFTTLQLDAPITTEATNITSNSFTANWDLEIGAEGYYLEVSEYESFGTGIIATDLFFSEYVEGSSNNKYLEIYNGTGASVDLSDYQIRQYNNGSSSPTYTQPLLGTLNDGETIVINNTSAALYYGSNMINGGPIMAFNGDDTMVLYKLSTNAFIDIIGSIGDDPGSYWDGGGNLRTRDRTIVRNSNILSGVTNTNTTDFPTLATEWTGYSQNYINLGSHTFGGGITPSFVEGYEGLDVGNVTSYEVTGLDPFKTYYYRVRAYSTNSTSDDSNITYVITKPVAVTWNGDAWTPSEYPDASPVVIDNTLDAVIEGDYNTTDDGTFEVKTLTVNSGSFVVAEGTSITVIDEITNNNGAENFIVENNANIIQVNEVANIGDISVQKSSSPLYRLDYTLWSSPVRGQNLQEFSSMTLANRFYDYDETTDLLQAIDPETNDFEQGLGYLIRMPNDHPAFIDADTPGTAWTGTFVGVPQNGTITVNMSTILNGYNLVGNPYPSPINIHDFYAANAATLNESSALYFWRKRNDPDATTYCNVTMAAYTANNQSGGWGDTGSGTFVGDPTTWVINPGQGFFVQASGGTLTFNNNMRANVNNNQFFRTTPEDANTLDISRLWINLTGDSSGFSQMAVAYSNVTTNDIDYGWDGKALVEDGVIKVYSTVNDNKLTIQARESFIDTDEVTLGYNVTEAGSYTISLDHTDGLFLEGQDIFLTDNLTGETVDLWDIDYMFTTEAGQFNDRFVVTYRLTPLSTPEFEINNSNVIVSTKDGAITVTAKNLEMADVNIYDVRGRLLYTKSGINTSEIVINEVQAQQQILIVNVTTDKGTVSKKVIF</sequence>
<dbReference type="EMBL" id="CP031188">
    <property type="protein sequence ID" value="AXG74697.1"/>
    <property type="molecule type" value="Genomic_DNA"/>
</dbReference>
<dbReference type="PROSITE" id="PS50853">
    <property type="entry name" value="FN3"/>
    <property type="match status" value="2"/>
</dbReference>
<dbReference type="PANTHER" id="PTHR13817:SF73">
    <property type="entry name" value="FIBRONECTIN TYPE-III DOMAIN-CONTAINING PROTEIN"/>
    <property type="match status" value="1"/>
</dbReference>
<keyword evidence="1" id="KW-0677">Repeat</keyword>
<dbReference type="PROSITE" id="PS51841">
    <property type="entry name" value="LTD"/>
    <property type="match status" value="1"/>
</dbReference>
<dbReference type="SMART" id="SM00060">
    <property type="entry name" value="FN3"/>
    <property type="match status" value="4"/>
</dbReference>
<evidence type="ECO:0000313" key="5">
    <source>
        <dbReference type="EMBL" id="AXG74697.1"/>
    </source>
</evidence>
<dbReference type="KEGG" id="fat:DVK85_10840"/>
<feature type="domain" description="Fibronectin type-III" evidence="3">
    <location>
        <begin position="768"/>
        <end position="868"/>
    </location>
</feature>
<keyword evidence="6" id="KW-1185">Reference proteome</keyword>
<dbReference type="SUPFAM" id="SSF74853">
    <property type="entry name" value="Lamin A/C globular tail domain"/>
    <property type="match status" value="1"/>
</dbReference>
<dbReference type="Pfam" id="PF00932">
    <property type="entry name" value="LTD"/>
    <property type="match status" value="1"/>
</dbReference>
<dbReference type="OrthoDB" id="1652165at2"/>
<dbReference type="InterPro" id="IPR036116">
    <property type="entry name" value="FN3_sf"/>
</dbReference>
<dbReference type="CDD" id="cd00063">
    <property type="entry name" value="FN3"/>
    <property type="match status" value="1"/>
</dbReference>
<dbReference type="InterPro" id="IPR036415">
    <property type="entry name" value="Lamin_tail_dom_sf"/>
</dbReference>
<dbReference type="InterPro" id="IPR001322">
    <property type="entry name" value="Lamin_tail_dom"/>
</dbReference>
<dbReference type="PANTHER" id="PTHR13817">
    <property type="entry name" value="TITIN"/>
    <property type="match status" value="1"/>
</dbReference>
<accession>A0A345HDN7</accession>
<feature type="domain" description="Fibronectin type-III" evidence="3">
    <location>
        <begin position="282"/>
        <end position="380"/>
    </location>
</feature>
<dbReference type="RefSeq" id="WP_114678455.1">
    <property type="nucleotide sequence ID" value="NZ_CP031188.1"/>
</dbReference>
<proteinExistence type="predicted"/>
<evidence type="ECO:0000259" key="4">
    <source>
        <dbReference type="PROSITE" id="PS51841"/>
    </source>
</evidence>
<dbReference type="Gene3D" id="2.60.40.10">
    <property type="entry name" value="Immunoglobulins"/>
    <property type="match status" value="2"/>
</dbReference>
<dbReference type="InterPro" id="IPR050964">
    <property type="entry name" value="Striated_Muscle_Regulatory"/>
</dbReference>
<evidence type="ECO:0000259" key="3">
    <source>
        <dbReference type="PROSITE" id="PS50853"/>
    </source>
</evidence>
<dbReference type="InterPro" id="IPR003961">
    <property type="entry name" value="FN3_dom"/>
</dbReference>
<evidence type="ECO:0008006" key="7">
    <source>
        <dbReference type="Google" id="ProtNLM"/>
    </source>
</evidence>
<dbReference type="InterPro" id="IPR013783">
    <property type="entry name" value="Ig-like_fold"/>
</dbReference>
<feature type="domain" description="LTD" evidence="4">
    <location>
        <begin position="626"/>
        <end position="770"/>
    </location>
</feature>
<reference evidence="5 6" key="1">
    <citation type="submission" date="2018-07" db="EMBL/GenBank/DDBJ databases">
        <title>Complete genome sequence of Flavobacterium arcticum type strain SM1502T.</title>
        <authorList>
            <person name="Li Y."/>
            <person name="Li D.-D."/>
        </authorList>
    </citation>
    <scope>NUCLEOTIDE SEQUENCE [LARGE SCALE GENOMIC DNA]</scope>
    <source>
        <strain evidence="5 6">SM1502</strain>
    </source>
</reference>
<organism evidence="5 6">
    <name type="scientific">Flavobacterium arcticum</name>
    <dbReference type="NCBI Taxonomy" id="1784713"/>
    <lineage>
        <taxon>Bacteria</taxon>
        <taxon>Pseudomonadati</taxon>
        <taxon>Bacteroidota</taxon>
        <taxon>Flavobacteriia</taxon>
        <taxon>Flavobacteriales</taxon>
        <taxon>Flavobacteriaceae</taxon>
        <taxon>Flavobacterium</taxon>
    </lineage>
</organism>
<dbReference type="NCBIfam" id="NF033708">
    <property type="entry name" value="T9SS_Cterm_ChiA"/>
    <property type="match status" value="1"/>
</dbReference>
<dbReference type="SUPFAM" id="SSF49265">
    <property type="entry name" value="Fibronectin type III"/>
    <property type="match status" value="2"/>
</dbReference>
<protein>
    <recommendedName>
        <fullName evidence="7">T9SS C-terminal target domain-containing protein</fullName>
    </recommendedName>
</protein>
<evidence type="ECO:0000256" key="2">
    <source>
        <dbReference type="SAM" id="SignalP"/>
    </source>
</evidence>
<feature type="chain" id="PRO_5016914454" description="T9SS C-terminal target domain-containing protein" evidence="2">
    <location>
        <begin position="28"/>
        <end position="1416"/>
    </location>
</feature>
<feature type="signal peptide" evidence="2">
    <location>
        <begin position="1"/>
        <end position="27"/>
    </location>
</feature>
<dbReference type="Proteomes" id="UP000253951">
    <property type="component" value="Chromosome"/>
</dbReference>